<feature type="chain" id="PRO_5027640182" description="Outer membrane protein beta-barrel domain-containing protein" evidence="1">
    <location>
        <begin position="29"/>
        <end position="234"/>
    </location>
</feature>
<feature type="signal peptide" evidence="1">
    <location>
        <begin position="1"/>
        <end position="28"/>
    </location>
</feature>
<organism evidence="2">
    <name type="scientific">uncultured Aureispira sp</name>
    <dbReference type="NCBI Taxonomy" id="1331704"/>
    <lineage>
        <taxon>Bacteria</taxon>
        <taxon>Pseudomonadati</taxon>
        <taxon>Bacteroidota</taxon>
        <taxon>Saprospiria</taxon>
        <taxon>Saprospirales</taxon>
        <taxon>Saprospiraceae</taxon>
        <taxon>Aureispira</taxon>
        <taxon>environmental samples</taxon>
    </lineage>
</organism>
<evidence type="ECO:0000313" key="2">
    <source>
        <dbReference type="EMBL" id="CAA6808731.1"/>
    </source>
</evidence>
<name>A0A6S6SSK7_9BACT</name>
<evidence type="ECO:0000256" key="1">
    <source>
        <dbReference type="SAM" id="SignalP"/>
    </source>
</evidence>
<reference evidence="2" key="1">
    <citation type="submission" date="2020-01" db="EMBL/GenBank/DDBJ databases">
        <authorList>
            <person name="Meier V. D."/>
            <person name="Meier V D."/>
        </authorList>
    </citation>
    <scope>NUCLEOTIDE SEQUENCE</scope>
    <source>
        <strain evidence="2">HLG_WM_MAG_10</strain>
    </source>
</reference>
<accession>A0A6S6SSK7</accession>
<gene>
    <name evidence="2" type="ORF">HELGO_WM35503</name>
</gene>
<sequence length="234" mass="26759">MKSFKKNTMRTILVLLLLNLFYSNATIAQEEVLRSGMLSSNENLIGITTGMDYSILPLTLSYQRGIDVNLKHPIRLGAEFTVPMFDFDLLDFRFKVLSEATILRKNNFEIRGGMNLTLVHTKMQTESMTSIGADFDLFVGFTNDKWNVGLKARYNQVVTTFIKHTDKYRDNVFEGAVDGWYRSTASNLRIGVLLNYRIKKFDIHIEGGISRTGTFQSYLFVPTIYGLVGVNFRF</sequence>
<dbReference type="AlphaFoldDB" id="A0A6S6SSK7"/>
<keyword evidence="1" id="KW-0732">Signal</keyword>
<proteinExistence type="predicted"/>
<evidence type="ECO:0008006" key="3">
    <source>
        <dbReference type="Google" id="ProtNLM"/>
    </source>
</evidence>
<dbReference type="EMBL" id="CACVAQ010000145">
    <property type="protein sequence ID" value="CAA6808731.1"/>
    <property type="molecule type" value="Genomic_DNA"/>
</dbReference>
<protein>
    <recommendedName>
        <fullName evidence="3">Outer membrane protein beta-barrel domain-containing protein</fullName>
    </recommendedName>
</protein>